<feature type="repeat" description="TPR" evidence="1">
    <location>
        <begin position="170"/>
        <end position="203"/>
    </location>
</feature>
<accession>U7QKB4</accession>
<organism evidence="4 5">
    <name type="scientific">Lyngbya aestuarii BL J</name>
    <dbReference type="NCBI Taxonomy" id="1348334"/>
    <lineage>
        <taxon>Bacteria</taxon>
        <taxon>Bacillati</taxon>
        <taxon>Cyanobacteriota</taxon>
        <taxon>Cyanophyceae</taxon>
        <taxon>Oscillatoriophycideae</taxon>
        <taxon>Oscillatoriales</taxon>
        <taxon>Microcoleaceae</taxon>
        <taxon>Lyngbya</taxon>
    </lineage>
</organism>
<feature type="domain" description="CHAT" evidence="3">
    <location>
        <begin position="845"/>
        <end position="1136"/>
    </location>
</feature>
<keyword evidence="5" id="KW-1185">Reference proteome</keyword>
<dbReference type="PANTHER" id="PTHR10098">
    <property type="entry name" value="RAPSYN-RELATED"/>
    <property type="match status" value="1"/>
</dbReference>
<comment type="caution">
    <text evidence="4">The sequence shown here is derived from an EMBL/GenBank/DDBJ whole genome shotgun (WGS) entry which is preliminary data.</text>
</comment>
<feature type="region of interest" description="Disordered" evidence="2">
    <location>
        <begin position="702"/>
        <end position="729"/>
    </location>
</feature>
<dbReference type="PANTHER" id="PTHR10098:SF108">
    <property type="entry name" value="TETRATRICOPEPTIDE REPEAT PROTEIN 28"/>
    <property type="match status" value="1"/>
</dbReference>
<dbReference type="InterPro" id="IPR019734">
    <property type="entry name" value="TPR_rpt"/>
</dbReference>
<dbReference type="PROSITE" id="PS50293">
    <property type="entry name" value="TPR_REGION"/>
    <property type="match status" value="4"/>
</dbReference>
<dbReference type="Pfam" id="PF13181">
    <property type="entry name" value="TPR_8"/>
    <property type="match status" value="2"/>
</dbReference>
<dbReference type="Pfam" id="PF13424">
    <property type="entry name" value="TPR_12"/>
    <property type="match status" value="4"/>
</dbReference>
<evidence type="ECO:0000256" key="1">
    <source>
        <dbReference type="PROSITE-ProRule" id="PRU00339"/>
    </source>
</evidence>
<protein>
    <submittedName>
        <fullName evidence="4">MIT domain protein</fullName>
    </submittedName>
</protein>
<dbReference type="EMBL" id="AUZM01000018">
    <property type="protein sequence ID" value="ERT07722.1"/>
    <property type="molecule type" value="Genomic_DNA"/>
</dbReference>
<name>U7QKB4_9CYAN</name>
<dbReference type="PROSITE" id="PS50005">
    <property type="entry name" value="TPR"/>
    <property type="match status" value="9"/>
</dbReference>
<dbReference type="SUPFAM" id="SSF48452">
    <property type="entry name" value="TPR-like"/>
    <property type="match status" value="3"/>
</dbReference>
<dbReference type="AlphaFoldDB" id="U7QKB4"/>
<reference evidence="4 5" key="1">
    <citation type="journal article" date="2013" name="Front. Microbiol.">
        <title>Comparative genomic analyses of the cyanobacterium, Lyngbya aestuarii BL J, a powerful hydrogen producer.</title>
        <authorList>
            <person name="Kothari A."/>
            <person name="Vaughn M."/>
            <person name="Garcia-Pichel F."/>
        </authorList>
    </citation>
    <scope>NUCLEOTIDE SEQUENCE [LARGE SCALE GENOMIC DNA]</scope>
    <source>
        <strain evidence="4 5">BL J</strain>
    </source>
</reference>
<dbReference type="PATRIC" id="fig|1348334.3.peg.2221"/>
<dbReference type="Pfam" id="PF12770">
    <property type="entry name" value="CHAT"/>
    <property type="match status" value="1"/>
</dbReference>
<feature type="repeat" description="TPR" evidence="1">
    <location>
        <begin position="450"/>
        <end position="483"/>
    </location>
</feature>
<feature type="repeat" description="TPR" evidence="1">
    <location>
        <begin position="370"/>
        <end position="403"/>
    </location>
</feature>
<dbReference type="InterPro" id="IPR024983">
    <property type="entry name" value="CHAT_dom"/>
</dbReference>
<proteinExistence type="predicted"/>
<evidence type="ECO:0000259" key="3">
    <source>
        <dbReference type="Pfam" id="PF12770"/>
    </source>
</evidence>
<dbReference type="RefSeq" id="WP_023066038.1">
    <property type="nucleotide sequence ID" value="NZ_AUZM01000018.1"/>
</dbReference>
<feature type="repeat" description="TPR" evidence="1">
    <location>
        <begin position="130"/>
        <end position="163"/>
    </location>
</feature>
<gene>
    <name evidence="4" type="ORF">M595_2288</name>
</gene>
<evidence type="ECO:0000256" key="2">
    <source>
        <dbReference type="SAM" id="MobiDB-lite"/>
    </source>
</evidence>
<dbReference type="Gene3D" id="1.25.40.10">
    <property type="entry name" value="Tetratricopeptide repeat domain"/>
    <property type="match status" value="4"/>
</dbReference>
<evidence type="ECO:0000313" key="4">
    <source>
        <dbReference type="EMBL" id="ERT07722.1"/>
    </source>
</evidence>
<sequence>MNEERLQAYIKLIQELLTCESGEGNQVLSNNWELVEPELLQVMAEVAELFALFANNGRANEASFLINLLLELGEYLGSSQQPQTIRQETADTLFNLGIRWYQTSQFTLALQVWQNTLTIYQEIKDRKGEAASLGNLGNAYDSLGQYERAIEYLQQSLTLNRELKNRNGEAISLDNLGSAYDSLGQYERAIEYLQQSLTLNRELKNRNGEAISLGNLGIAYDSLGQYERAIEYHQQSLTLKRELKNRQGEASSLGNLGIAYDSLGQYERAIEYLQQSLTLNRELKNRNGEAISLGNLGIAYRSLGQYERAIEYLQQSLTLNRELKNRNGEAISLGNLGIAYDSLGQYERAIEYHQQSLTLKRELKNRNGEAISLGNLGIAYRSLGQYERAIEYHQQSLTLKRELKNRNGEAISLGNLGIAYRSLGQYERAIEYHQQSLTLKRELKNRNGEAASLGNLGKAYQDSGQTEKAIQAFQDSLKIATLKTMPKDCIYAGRNLGNIAFTQGNWELAITGYKPAIEAIELLRNSSLTDDRRQQVLEDNLSVYANIVQCYINLKQYDKALEYADRSRSRFLADLFHNKDLYSKGDIPPQVQEYLDLQQQIDRLRFNSPSDDIMGDRSSTPASSEAKLEKIKQLAAQKQQVWESIRRENNELAAQLQPTPLSFQQMQQLIPDRKTALLNFYTTDNDTFIFILRHPDANSPLDPSIISPARGDTIAPSPRRRGLGRGGEGLDSEKSITCYTCKGQSYETLQNWIGQTWLQPYINIKYAKFFIAAQLLNRQFDEIKLIQITDTAVLVTLTDGSVETISDRQEFLKQTRQKRIQLREEWKNQMQPTLASLSQRFKLRQLIESHLQDVEELIIVPHLALHQIPFAALPLSELDTEKRTTSTPVAVGKHRGYRDFDLDMDEEPKTATQSHLSKIEYLCDRFQIRVVPSCQILDFCHQRKPVKTNIVGIVENATGDLDFTPKECQKVAELYSVPPDRHLKEKQATIANYLELAREVNLLHSSHHASSNLSNALKSGLQLSDGTLDLAHLFIQRFPQLSEVFLSCCETNFSLSEMTDDVLTLAGGFLTAGARSVVSTLWSVQDDSTAEFCQLYYQFRNRGEIRPEALRKAQFELRKTESLNHPYYWAAFVSQGLR</sequence>
<dbReference type="InterPro" id="IPR011990">
    <property type="entry name" value="TPR-like_helical_dom_sf"/>
</dbReference>
<evidence type="ECO:0000313" key="5">
    <source>
        <dbReference type="Proteomes" id="UP000017127"/>
    </source>
</evidence>
<dbReference type="Pfam" id="PF00515">
    <property type="entry name" value="TPR_1"/>
    <property type="match status" value="1"/>
</dbReference>
<feature type="repeat" description="TPR" evidence="1">
    <location>
        <begin position="250"/>
        <end position="283"/>
    </location>
</feature>
<dbReference type="OrthoDB" id="433986at2"/>
<feature type="repeat" description="TPR" evidence="1">
    <location>
        <begin position="290"/>
        <end position="323"/>
    </location>
</feature>
<keyword evidence="1" id="KW-0802">TPR repeat</keyword>
<feature type="repeat" description="TPR" evidence="1">
    <location>
        <begin position="410"/>
        <end position="443"/>
    </location>
</feature>
<dbReference type="SMART" id="SM00028">
    <property type="entry name" value="TPR"/>
    <property type="match status" value="12"/>
</dbReference>
<dbReference type="Proteomes" id="UP000017127">
    <property type="component" value="Unassembled WGS sequence"/>
</dbReference>
<feature type="repeat" description="TPR" evidence="1">
    <location>
        <begin position="210"/>
        <end position="243"/>
    </location>
</feature>
<feature type="repeat" description="TPR" evidence="1">
    <location>
        <begin position="330"/>
        <end position="363"/>
    </location>
</feature>